<dbReference type="Gene3D" id="3.40.50.1110">
    <property type="entry name" value="SGNH hydrolase"/>
    <property type="match status" value="1"/>
</dbReference>
<proteinExistence type="predicted"/>
<evidence type="ECO:0000313" key="3">
    <source>
        <dbReference type="Proteomes" id="UP001446871"/>
    </source>
</evidence>
<gene>
    <name evidence="2" type="ORF">PG996_010463</name>
</gene>
<dbReference type="PRINTS" id="PR01217">
    <property type="entry name" value="PRICHEXTENSN"/>
</dbReference>
<feature type="region of interest" description="Disordered" evidence="1">
    <location>
        <begin position="52"/>
        <end position="155"/>
    </location>
</feature>
<feature type="compositionally biased region" description="Pro residues" evidence="1">
    <location>
        <begin position="66"/>
        <end position="88"/>
    </location>
</feature>
<comment type="caution">
    <text evidence="2">The sequence shown here is derived from an EMBL/GenBank/DDBJ whole genome shotgun (WGS) entry which is preliminary data.</text>
</comment>
<protein>
    <submittedName>
        <fullName evidence="2">Carbohydrate esterase family 3 protein</fullName>
    </submittedName>
</protein>
<name>A0ABR1UNP2_9PEZI</name>
<evidence type="ECO:0000313" key="2">
    <source>
        <dbReference type="EMBL" id="KAK8060533.1"/>
    </source>
</evidence>
<evidence type="ECO:0000256" key="1">
    <source>
        <dbReference type="SAM" id="MobiDB-lite"/>
    </source>
</evidence>
<accession>A0ABR1UNP2</accession>
<dbReference type="EMBL" id="JAQQWM010000006">
    <property type="protein sequence ID" value="KAK8060533.1"/>
    <property type="molecule type" value="Genomic_DNA"/>
</dbReference>
<dbReference type="PANTHER" id="PTHR48125">
    <property type="entry name" value="LP07818P1"/>
    <property type="match status" value="1"/>
</dbReference>
<sequence>MAGLLEKLLSLPLLNMMLARRRFLIIFGLTTLLLMLMFSGAGNVDMTRLSVSGANPEGAPGTRPKPANPLPANPDVHPPPAPPPPAEPPVAAAAAPPENVPKPKEPKQPEAAPPAPNPKPVDPQPAATPKAPEPPNNNNNKPNHPLPAASPRPYISYQGYKRPGYDLPLTRAIPFRIMVMGSAAAFDHTASEDGNADNDNGFRLLLRERLTDLGHKVNYVGDATRGNMMDAEVVAAAPDKPPMLSALHELAGQVVPQNKPNLYIVSVGAEDAYKHHDIGGFYLRLNAFVRYLLDASHKSTVVLTTLPLPHDGGEHNGVAQETIHINEQIRRLVTIQQKQGQPVVLAELQGPDATPPTSSNRAPTSDDAKAKTEAIKAAAATAELRIFDALVEADARGYLQAPEPVEGIPDDGDWHARTTSEEFRQWEADKDKYYAQQKETNDKEISLMEAALKKTKGGGGATPAPAS</sequence>
<feature type="compositionally biased region" description="Low complexity" evidence="1">
    <location>
        <begin position="124"/>
        <end position="143"/>
    </location>
</feature>
<keyword evidence="3" id="KW-1185">Reference proteome</keyword>
<dbReference type="SUPFAM" id="SSF52266">
    <property type="entry name" value="SGNH hydrolase"/>
    <property type="match status" value="1"/>
</dbReference>
<dbReference type="PANTHER" id="PTHR48125:SF12">
    <property type="entry name" value="AT HOOK TRANSCRIPTION FACTOR FAMILY-RELATED"/>
    <property type="match status" value="1"/>
</dbReference>
<feature type="compositionally biased region" description="Pro residues" evidence="1">
    <location>
        <begin position="111"/>
        <end position="123"/>
    </location>
</feature>
<reference evidence="2 3" key="1">
    <citation type="submission" date="2023-01" db="EMBL/GenBank/DDBJ databases">
        <title>Analysis of 21 Apiospora genomes using comparative genomics revels a genus with tremendous synthesis potential of carbohydrate active enzymes and secondary metabolites.</title>
        <authorList>
            <person name="Sorensen T."/>
        </authorList>
    </citation>
    <scope>NUCLEOTIDE SEQUENCE [LARGE SCALE GENOMIC DNA]</scope>
    <source>
        <strain evidence="2 3">CBS 83171</strain>
    </source>
</reference>
<dbReference type="Proteomes" id="UP001446871">
    <property type="component" value="Unassembled WGS sequence"/>
</dbReference>
<feature type="region of interest" description="Disordered" evidence="1">
    <location>
        <begin position="348"/>
        <end position="369"/>
    </location>
</feature>
<dbReference type="InterPro" id="IPR036514">
    <property type="entry name" value="SGNH_hydro_sf"/>
</dbReference>
<organism evidence="2 3">
    <name type="scientific">Apiospora saccharicola</name>
    <dbReference type="NCBI Taxonomy" id="335842"/>
    <lineage>
        <taxon>Eukaryota</taxon>
        <taxon>Fungi</taxon>
        <taxon>Dikarya</taxon>
        <taxon>Ascomycota</taxon>
        <taxon>Pezizomycotina</taxon>
        <taxon>Sordariomycetes</taxon>
        <taxon>Xylariomycetidae</taxon>
        <taxon>Amphisphaeriales</taxon>
        <taxon>Apiosporaceae</taxon>
        <taxon>Apiospora</taxon>
    </lineage>
</organism>